<gene>
    <name evidence="1" type="ORF">ASZ90_011939</name>
</gene>
<dbReference type="InterPro" id="IPR009003">
    <property type="entry name" value="Peptidase_S1_PA"/>
</dbReference>
<evidence type="ECO:0000313" key="1">
    <source>
        <dbReference type="EMBL" id="KUG18389.1"/>
    </source>
</evidence>
<sequence length="158" mass="16643">MIRSGDQFIAGRSGGVIGAIIPWRGGFAGVAPAHIFQQVGTRELRLGGITCRVSYIPDDADLAFFPIPAPCQLTALGKPHPGDAELVNARHSIACRISDSSWSIVYVILPPGDLPGPGDSGSALVQDERVVGLLLSLNMHTCRGTAVSAEMIEREIGK</sequence>
<protein>
    <recommendedName>
        <fullName evidence="2">Serine protease</fullName>
    </recommendedName>
</protein>
<dbReference type="EMBL" id="LNQE01001386">
    <property type="protein sequence ID" value="KUG18389.1"/>
    <property type="molecule type" value="Genomic_DNA"/>
</dbReference>
<dbReference type="AlphaFoldDB" id="A0A0W8FC10"/>
<name>A0A0W8FC10_9ZZZZ</name>
<comment type="caution">
    <text evidence="1">The sequence shown here is derived from an EMBL/GenBank/DDBJ whole genome shotgun (WGS) entry which is preliminary data.</text>
</comment>
<dbReference type="SUPFAM" id="SSF50494">
    <property type="entry name" value="Trypsin-like serine proteases"/>
    <property type="match status" value="1"/>
</dbReference>
<evidence type="ECO:0008006" key="2">
    <source>
        <dbReference type="Google" id="ProtNLM"/>
    </source>
</evidence>
<accession>A0A0W8FC10</accession>
<reference evidence="1" key="1">
    <citation type="journal article" date="2015" name="Proc. Natl. Acad. Sci. U.S.A.">
        <title>Networks of energetic and metabolic interactions define dynamics in microbial communities.</title>
        <authorList>
            <person name="Embree M."/>
            <person name="Liu J.K."/>
            <person name="Al-Bassam M.M."/>
            <person name="Zengler K."/>
        </authorList>
    </citation>
    <scope>NUCLEOTIDE SEQUENCE</scope>
</reference>
<proteinExistence type="predicted"/>
<organism evidence="1">
    <name type="scientific">hydrocarbon metagenome</name>
    <dbReference type="NCBI Taxonomy" id="938273"/>
    <lineage>
        <taxon>unclassified sequences</taxon>
        <taxon>metagenomes</taxon>
        <taxon>ecological metagenomes</taxon>
    </lineage>
</organism>